<reference evidence="4" key="1">
    <citation type="submission" date="2015-05" db="EMBL/GenBank/DDBJ databases">
        <authorList>
            <consortium name="Pathogen Informatics"/>
        </authorList>
    </citation>
    <scope>NUCLEOTIDE SEQUENCE [LARGE SCALE GENOMIC DNA]</scope>
    <source>
        <strain evidence="4">L1-83</strain>
    </source>
</reference>
<organism evidence="3 4">
    <name type="scientific">Roseburia inulinivorans</name>
    <dbReference type="NCBI Taxonomy" id="360807"/>
    <lineage>
        <taxon>Bacteria</taxon>
        <taxon>Bacillati</taxon>
        <taxon>Bacillota</taxon>
        <taxon>Clostridia</taxon>
        <taxon>Lachnospirales</taxon>
        <taxon>Lachnospiraceae</taxon>
        <taxon>Roseburia</taxon>
    </lineage>
</organism>
<evidence type="ECO:0000259" key="1">
    <source>
        <dbReference type="PROSITE" id="PS51831"/>
    </source>
</evidence>
<gene>
    <name evidence="3" type="ORF">RIL183_01311</name>
</gene>
<keyword evidence="4" id="KW-1185">Reference proteome</keyword>
<dbReference type="InterPro" id="IPR003607">
    <property type="entry name" value="HD/PDEase_dom"/>
</dbReference>
<evidence type="ECO:0000313" key="3">
    <source>
        <dbReference type="EMBL" id="CRL33102.1"/>
    </source>
</evidence>
<accession>A0A0M6WCY3</accession>
<dbReference type="SUPFAM" id="SSF109604">
    <property type="entry name" value="HD-domain/PDEase-like"/>
    <property type="match status" value="1"/>
</dbReference>
<dbReference type="STRING" id="360807.ERS852392_00492"/>
<feature type="domain" description="HD-GYP" evidence="2">
    <location>
        <begin position="125"/>
        <end position="320"/>
    </location>
</feature>
<dbReference type="AlphaFoldDB" id="A0A0M6WCY3"/>
<dbReference type="Gene3D" id="1.10.3210.10">
    <property type="entry name" value="Hypothetical protein af1432"/>
    <property type="match status" value="1"/>
</dbReference>
<feature type="domain" description="HD" evidence="1">
    <location>
        <begin position="147"/>
        <end position="269"/>
    </location>
</feature>
<dbReference type="SMART" id="SM00471">
    <property type="entry name" value="HDc"/>
    <property type="match status" value="1"/>
</dbReference>
<sequence length="361" mass="41201">MKIVSINNLKPGMVISEDVFSYHGQCLAKQNTPVTLQLIEHLKFYQIASVSIFPENHGDRNSSTMTARRLETYSQRIRRSPEFQRFKTDYTKKVSFMKENINNFIANDEDLNVDQLLDETLTLFGENSTTISMFDMLHNMRQIDDSTYAHSVNVALICRLIGKWKNFSEKDMDTLTLCGLLHDIGKSKIPNEIIGKPGKLTDSEYEEIKKHPVIGYNLVKNLDIDQRIKNAVLLHHERFDGKGYPLGLTGNEIDDFTSIVSIADVYDAMTANRCYRDGLCPFEVIAIFEKEGLTQFNPKYILTFLDHIANTYINNEVLLSDGSSGKIVLINKKLTRPTIQLDNGNFVNLESRLDLYVQAII</sequence>
<proteinExistence type="predicted"/>
<evidence type="ECO:0000313" key="4">
    <source>
        <dbReference type="Proteomes" id="UP000049828"/>
    </source>
</evidence>
<dbReference type="Pfam" id="PF13487">
    <property type="entry name" value="HD_5"/>
    <property type="match status" value="1"/>
</dbReference>
<dbReference type="RefSeq" id="WP_055039120.1">
    <property type="nucleotide sequence ID" value="NZ_CVRS01000016.1"/>
</dbReference>
<dbReference type="CDD" id="cd00077">
    <property type="entry name" value="HDc"/>
    <property type="match status" value="1"/>
</dbReference>
<dbReference type="PROSITE" id="PS51832">
    <property type="entry name" value="HD_GYP"/>
    <property type="match status" value="1"/>
</dbReference>
<name>A0A0M6WCY3_9FIRM</name>
<dbReference type="EMBL" id="CVRS01000016">
    <property type="protein sequence ID" value="CRL33102.1"/>
    <property type="molecule type" value="Genomic_DNA"/>
</dbReference>
<dbReference type="PANTHER" id="PTHR43155">
    <property type="entry name" value="CYCLIC DI-GMP PHOSPHODIESTERASE PA4108-RELATED"/>
    <property type="match status" value="1"/>
</dbReference>
<dbReference type="NCBIfam" id="TIGR00277">
    <property type="entry name" value="HDIG"/>
    <property type="match status" value="1"/>
</dbReference>
<dbReference type="Proteomes" id="UP000049828">
    <property type="component" value="Unassembled WGS sequence"/>
</dbReference>
<dbReference type="InterPro" id="IPR037522">
    <property type="entry name" value="HD_GYP_dom"/>
</dbReference>
<protein>
    <submittedName>
        <fullName evidence="3">Two-component system response regulator</fullName>
    </submittedName>
</protein>
<dbReference type="PROSITE" id="PS51831">
    <property type="entry name" value="HD"/>
    <property type="match status" value="1"/>
</dbReference>
<evidence type="ECO:0000259" key="2">
    <source>
        <dbReference type="PROSITE" id="PS51832"/>
    </source>
</evidence>
<dbReference type="OrthoDB" id="9804747at2"/>
<dbReference type="InterPro" id="IPR006674">
    <property type="entry name" value="HD_domain"/>
</dbReference>
<dbReference type="InterPro" id="IPR006675">
    <property type="entry name" value="HDIG_dom"/>
</dbReference>
<dbReference type="PANTHER" id="PTHR43155:SF2">
    <property type="entry name" value="CYCLIC DI-GMP PHOSPHODIESTERASE PA4108"/>
    <property type="match status" value="1"/>
</dbReference>